<dbReference type="EMBL" id="FNSA01000003">
    <property type="protein sequence ID" value="SEC93067.1"/>
    <property type="molecule type" value="Genomic_DNA"/>
</dbReference>
<protein>
    <submittedName>
        <fullName evidence="1">Uncharacterized protein</fullName>
    </submittedName>
</protein>
<evidence type="ECO:0000313" key="1">
    <source>
        <dbReference type="EMBL" id="SEC93067.1"/>
    </source>
</evidence>
<gene>
    <name evidence="1" type="ORF">SAMN04489793_3571</name>
</gene>
<sequence>MIRIPLAQPVAAVDLGDARPAELHSPEPGTVSLIRRGVTVTEDGATTVVDRVRVDTDVADEIRHARLLEAAGYPAERIAAMRAACLAALPRPLMRLMRTEGGGARIVLLDSDGDDGASVLMTLDALRAQADTALAMADRDPERGPELLATAVALDHAVAALR</sequence>
<evidence type="ECO:0000313" key="2">
    <source>
        <dbReference type="Proteomes" id="UP000182241"/>
    </source>
</evidence>
<dbReference type="Proteomes" id="UP000182241">
    <property type="component" value="Unassembled WGS sequence"/>
</dbReference>
<accession>A0A1H4WIE6</accession>
<dbReference type="AlphaFoldDB" id="A0A1H4WIE6"/>
<name>A0A1H4WIE6_TSUTY</name>
<dbReference type="STRING" id="57704.SAMN04489793_3571"/>
<organism evidence="1 2">
    <name type="scientific">Tsukamurella tyrosinosolvens</name>
    <dbReference type="NCBI Taxonomy" id="57704"/>
    <lineage>
        <taxon>Bacteria</taxon>
        <taxon>Bacillati</taxon>
        <taxon>Actinomycetota</taxon>
        <taxon>Actinomycetes</taxon>
        <taxon>Mycobacteriales</taxon>
        <taxon>Tsukamurellaceae</taxon>
        <taxon>Tsukamurella</taxon>
    </lineage>
</organism>
<reference evidence="2" key="1">
    <citation type="submission" date="2016-10" db="EMBL/GenBank/DDBJ databases">
        <authorList>
            <person name="Varghese N."/>
            <person name="Submissions S."/>
        </authorList>
    </citation>
    <scope>NUCLEOTIDE SEQUENCE [LARGE SCALE GENOMIC DNA]</scope>
    <source>
        <strain evidence="2">DSM 44234</strain>
    </source>
</reference>
<keyword evidence="2" id="KW-1185">Reference proteome</keyword>
<proteinExistence type="predicted"/>